<dbReference type="AlphaFoldDB" id="A0A6S6T9Y9"/>
<dbReference type="InterPro" id="IPR001789">
    <property type="entry name" value="Sig_transdc_resp-reg_receiver"/>
</dbReference>
<evidence type="ECO:0000256" key="2">
    <source>
        <dbReference type="ARBA" id="ARBA00023012"/>
    </source>
</evidence>
<proteinExistence type="predicted"/>
<dbReference type="EMBL" id="CACVAW010000044">
    <property type="protein sequence ID" value="CAA6811726.1"/>
    <property type="molecule type" value="Genomic_DNA"/>
</dbReference>
<dbReference type="SMART" id="SM00448">
    <property type="entry name" value="REC"/>
    <property type="match status" value="1"/>
</dbReference>
<sequence>MIKILMIEDDIELAEIISEYLAQFDMKVTNYDDPFIGGSVASSEDYELLILDLTLPGMDGLEICKDIRKSSDIPIIISSARSDIKDKIEAFDLGADDYLPKPYDPQELLIRIKTILKRYNKINEQGEVIVDKKAFKINTTKHQILFYNKPLQLTLGEYGLLEYLIKKNGDIVSRNEIMYNVEYISADSSKKSVDVIIGRLRNKIESDVKNPKYILSVRGLGYRLENVSQES</sequence>
<organism evidence="10">
    <name type="scientific">uncultured Campylobacterales bacterium</name>
    <dbReference type="NCBI Taxonomy" id="352960"/>
    <lineage>
        <taxon>Bacteria</taxon>
        <taxon>Pseudomonadati</taxon>
        <taxon>Campylobacterota</taxon>
        <taxon>Epsilonproteobacteria</taxon>
        <taxon>Campylobacterales</taxon>
        <taxon>environmental samples</taxon>
    </lineage>
</organism>
<keyword evidence="4 7" id="KW-0238">DNA-binding</keyword>
<feature type="DNA-binding region" description="OmpR/PhoB-type" evidence="7">
    <location>
        <begin position="126"/>
        <end position="226"/>
    </location>
</feature>
<evidence type="ECO:0000256" key="1">
    <source>
        <dbReference type="ARBA" id="ARBA00022553"/>
    </source>
</evidence>
<dbReference type="SUPFAM" id="SSF52172">
    <property type="entry name" value="CheY-like"/>
    <property type="match status" value="1"/>
</dbReference>
<gene>
    <name evidence="10" type="ORF">HELGO_WM6465</name>
</gene>
<dbReference type="InterPro" id="IPR036388">
    <property type="entry name" value="WH-like_DNA-bd_sf"/>
</dbReference>
<dbReference type="PROSITE" id="PS50110">
    <property type="entry name" value="RESPONSE_REGULATORY"/>
    <property type="match status" value="1"/>
</dbReference>
<protein>
    <submittedName>
        <fullName evidence="10">DNA-binding response regulator</fullName>
    </submittedName>
</protein>
<dbReference type="Gene3D" id="6.10.250.690">
    <property type="match status" value="1"/>
</dbReference>
<evidence type="ECO:0000256" key="5">
    <source>
        <dbReference type="ARBA" id="ARBA00023163"/>
    </source>
</evidence>
<keyword evidence="3" id="KW-0805">Transcription regulation</keyword>
<evidence type="ECO:0000259" key="9">
    <source>
        <dbReference type="PROSITE" id="PS51755"/>
    </source>
</evidence>
<dbReference type="GO" id="GO:0006355">
    <property type="term" value="P:regulation of DNA-templated transcription"/>
    <property type="evidence" value="ECO:0007669"/>
    <property type="project" value="InterPro"/>
</dbReference>
<accession>A0A6S6T9Y9</accession>
<dbReference type="GO" id="GO:0005829">
    <property type="term" value="C:cytosol"/>
    <property type="evidence" value="ECO:0007669"/>
    <property type="project" value="TreeGrafter"/>
</dbReference>
<dbReference type="PANTHER" id="PTHR48111:SF22">
    <property type="entry name" value="REGULATOR OF RPOS"/>
    <property type="match status" value="1"/>
</dbReference>
<name>A0A6S6T9Y9_9BACT</name>
<dbReference type="CDD" id="cd00383">
    <property type="entry name" value="trans_reg_C"/>
    <property type="match status" value="1"/>
</dbReference>
<evidence type="ECO:0000256" key="3">
    <source>
        <dbReference type="ARBA" id="ARBA00023015"/>
    </source>
</evidence>
<keyword evidence="2" id="KW-0902">Two-component regulatory system</keyword>
<evidence type="ECO:0000259" key="8">
    <source>
        <dbReference type="PROSITE" id="PS50110"/>
    </source>
</evidence>
<evidence type="ECO:0000313" key="10">
    <source>
        <dbReference type="EMBL" id="CAA6811726.1"/>
    </source>
</evidence>
<evidence type="ECO:0000256" key="4">
    <source>
        <dbReference type="ARBA" id="ARBA00023125"/>
    </source>
</evidence>
<dbReference type="Pfam" id="PF00486">
    <property type="entry name" value="Trans_reg_C"/>
    <property type="match status" value="1"/>
</dbReference>
<evidence type="ECO:0000256" key="7">
    <source>
        <dbReference type="PROSITE-ProRule" id="PRU01091"/>
    </source>
</evidence>
<dbReference type="GO" id="GO:0032993">
    <property type="term" value="C:protein-DNA complex"/>
    <property type="evidence" value="ECO:0007669"/>
    <property type="project" value="TreeGrafter"/>
</dbReference>
<dbReference type="Gene3D" id="3.40.50.2300">
    <property type="match status" value="1"/>
</dbReference>
<dbReference type="PROSITE" id="PS51755">
    <property type="entry name" value="OMPR_PHOB"/>
    <property type="match status" value="1"/>
</dbReference>
<dbReference type="InterPro" id="IPR016032">
    <property type="entry name" value="Sig_transdc_resp-reg_C-effctor"/>
</dbReference>
<dbReference type="InterPro" id="IPR011006">
    <property type="entry name" value="CheY-like_superfamily"/>
</dbReference>
<dbReference type="GO" id="GO:0000976">
    <property type="term" value="F:transcription cis-regulatory region binding"/>
    <property type="evidence" value="ECO:0007669"/>
    <property type="project" value="TreeGrafter"/>
</dbReference>
<feature type="modified residue" description="4-aspartylphosphate" evidence="6">
    <location>
        <position position="52"/>
    </location>
</feature>
<dbReference type="PANTHER" id="PTHR48111">
    <property type="entry name" value="REGULATOR OF RPOS"/>
    <property type="match status" value="1"/>
</dbReference>
<dbReference type="Pfam" id="PF00072">
    <property type="entry name" value="Response_reg"/>
    <property type="match status" value="1"/>
</dbReference>
<dbReference type="SUPFAM" id="SSF46894">
    <property type="entry name" value="C-terminal effector domain of the bipartite response regulators"/>
    <property type="match status" value="1"/>
</dbReference>
<feature type="domain" description="OmpR/PhoB-type" evidence="9">
    <location>
        <begin position="126"/>
        <end position="226"/>
    </location>
</feature>
<keyword evidence="1 6" id="KW-0597">Phosphoprotein</keyword>
<keyword evidence="5" id="KW-0804">Transcription</keyword>
<dbReference type="SMART" id="SM00862">
    <property type="entry name" value="Trans_reg_C"/>
    <property type="match status" value="1"/>
</dbReference>
<dbReference type="Gene3D" id="1.10.10.10">
    <property type="entry name" value="Winged helix-like DNA-binding domain superfamily/Winged helix DNA-binding domain"/>
    <property type="match status" value="1"/>
</dbReference>
<reference evidence="10" key="1">
    <citation type="submission" date="2020-01" db="EMBL/GenBank/DDBJ databases">
        <authorList>
            <person name="Meier V. D."/>
            <person name="Meier V D."/>
        </authorList>
    </citation>
    <scope>NUCLEOTIDE SEQUENCE</scope>
    <source>
        <strain evidence="10">HLG_WM_MAG_12</strain>
    </source>
</reference>
<dbReference type="InterPro" id="IPR001867">
    <property type="entry name" value="OmpR/PhoB-type_DNA-bd"/>
</dbReference>
<dbReference type="InterPro" id="IPR039420">
    <property type="entry name" value="WalR-like"/>
</dbReference>
<dbReference type="GO" id="GO:0000156">
    <property type="term" value="F:phosphorelay response regulator activity"/>
    <property type="evidence" value="ECO:0007669"/>
    <property type="project" value="TreeGrafter"/>
</dbReference>
<evidence type="ECO:0000256" key="6">
    <source>
        <dbReference type="PROSITE-ProRule" id="PRU00169"/>
    </source>
</evidence>
<feature type="domain" description="Response regulatory" evidence="8">
    <location>
        <begin position="3"/>
        <end position="116"/>
    </location>
</feature>